<dbReference type="InterPro" id="IPR017896">
    <property type="entry name" value="4Fe4S_Fe-S-bd"/>
</dbReference>
<comment type="similarity">
    <text evidence="1">Belongs to the nitroreductase family.</text>
</comment>
<dbReference type="Gene3D" id="3.40.109.10">
    <property type="entry name" value="NADH Oxidase"/>
    <property type="match status" value="1"/>
</dbReference>
<dbReference type="GO" id="GO:0016491">
    <property type="term" value="F:oxidoreductase activity"/>
    <property type="evidence" value="ECO:0007669"/>
    <property type="project" value="UniProtKB-KW"/>
</dbReference>
<dbReference type="InterPro" id="IPR029479">
    <property type="entry name" value="Nitroreductase"/>
</dbReference>
<evidence type="ECO:0000313" key="7">
    <source>
        <dbReference type="EMBL" id="BBD09876.1"/>
    </source>
</evidence>
<keyword evidence="2" id="KW-0479">Metal-binding</keyword>
<dbReference type="PROSITE" id="PS51379">
    <property type="entry name" value="4FE4S_FER_2"/>
    <property type="match status" value="2"/>
</dbReference>
<dbReference type="AlphaFoldDB" id="A0A2Z6B384"/>
<keyword evidence="3" id="KW-0560">Oxidoreductase</keyword>
<dbReference type="KEGG" id="dfl:DFE_3150"/>
<accession>A0A2Z6B384</accession>
<feature type="domain" description="4Fe-4S ferredoxin-type" evidence="6">
    <location>
        <begin position="34"/>
        <end position="64"/>
    </location>
</feature>
<dbReference type="PANTHER" id="PTHR43673:SF10">
    <property type="entry name" value="NADH DEHYDROGENASE_NAD(P)H NITROREDUCTASE XCC3605-RELATED"/>
    <property type="match status" value="1"/>
</dbReference>
<gene>
    <name evidence="7" type="ORF">DFE_3150</name>
</gene>
<reference evidence="7 8" key="1">
    <citation type="journal article" date="2018" name="Sci. Adv.">
        <title>Multi-heme cytochromes provide a pathway for survival in energy-limited environments.</title>
        <authorList>
            <person name="Deng X."/>
            <person name="Dohmae N."/>
            <person name="Nealson K.H."/>
            <person name="Hashimoto K."/>
            <person name="Okamoto A."/>
        </authorList>
    </citation>
    <scope>NUCLEOTIDE SEQUENCE [LARGE SCALE GENOMIC DNA]</scope>
    <source>
        <strain evidence="7 8">IS5</strain>
    </source>
</reference>
<protein>
    <submittedName>
        <fullName evidence="7">Nitroreductase</fullName>
    </submittedName>
</protein>
<dbReference type="GO" id="GO:0046872">
    <property type="term" value="F:metal ion binding"/>
    <property type="evidence" value="ECO:0007669"/>
    <property type="project" value="UniProtKB-KW"/>
</dbReference>
<dbReference type="Proteomes" id="UP000269883">
    <property type="component" value="Chromosome"/>
</dbReference>
<dbReference type="EMBL" id="AP017378">
    <property type="protein sequence ID" value="BBD09876.1"/>
    <property type="molecule type" value="Genomic_DNA"/>
</dbReference>
<evidence type="ECO:0000256" key="3">
    <source>
        <dbReference type="ARBA" id="ARBA00023002"/>
    </source>
</evidence>
<dbReference type="Pfam" id="PF13187">
    <property type="entry name" value="Fer4_9"/>
    <property type="match status" value="1"/>
</dbReference>
<dbReference type="GO" id="GO:0051536">
    <property type="term" value="F:iron-sulfur cluster binding"/>
    <property type="evidence" value="ECO:0007669"/>
    <property type="project" value="UniProtKB-KW"/>
</dbReference>
<evidence type="ECO:0000259" key="6">
    <source>
        <dbReference type="PROSITE" id="PS51379"/>
    </source>
</evidence>
<name>A0A2Z6B384_9BACT</name>
<keyword evidence="4" id="KW-0408">Iron</keyword>
<proteinExistence type="inferred from homology"/>
<evidence type="ECO:0000313" key="8">
    <source>
        <dbReference type="Proteomes" id="UP000269883"/>
    </source>
</evidence>
<dbReference type="PROSITE" id="PS00198">
    <property type="entry name" value="4FE4S_FER_1"/>
    <property type="match status" value="1"/>
</dbReference>
<evidence type="ECO:0000256" key="2">
    <source>
        <dbReference type="ARBA" id="ARBA00022723"/>
    </source>
</evidence>
<organism evidence="7 8">
    <name type="scientific">Desulfovibrio ferrophilus</name>
    <dbReference type="NCBI Taxonomy" id="241368"/>
    <lineage>
        <taxon>Bacteria</taxon>
        <taxon>Pseudomonadati</taxon>
        <taxon>Thermodesulfobacteriota</taxon>
        <taxon>Desulfovibrionia</taxon>
        <taxon>Desulfovibrionales</taxon>
        <taxon>Desulfovibrionaceae</taxon>
        <taxon>Desulfovibrio</taxon>
    </lineage>
</organism>
<evidence type="ECO:0000256" key="5">
    <source>
        <dbReference type="ARBA" id="ARBA00023014"/>
    </source>
</evidence>
<dbReference type="PANTHER" id="PTHR43673">
    <property type="entry name" value="NAD(P)H NITROREDUCTASE YDGI-RELATED"/>
    <property type="match status" value="1"/>
</dbReference>
<dbReference type="SUPFAM" id="SSF54862">
    <property type="entry name" value="4Fe-4S ferredoxins"/>
    <property type="match status" value="1"/>
</dbReference>
<evidence type="ECO:0000256" key="4">
    <source>
        <dbReference type="ARBA" id="ARBA00023004"/>
    </source>
</evidence>
<dbReference type="InterPro" id="IPR000415">
    <property type="entry name" value="Nitroreductase-like"/>
</dbReference>
<dbReference type="RefSeq" id="WP_126380880.1">
    <property type="nucleotide sequence ID" value="NZ_AP017378.1"/>
</dbReference>
<dbReference type="SUPFAM" id="SSF55469">
    <property type="entry name" value="FMN-dependent nitroreductase-like"/>
    <property type="match status" value="1"/>
</dbReference>
<sequence>MLQFKVDTDTCIQCGECAKDCPYMVIEMGEDGFPRAIADREGQCIQCQHCMTICKPGSLSILGKDPADSLPLKGNLPSQQQMETLVMGRRSVRRYKDEPVDSDVIARMLEISAHAPTGVNNRGVLFTVVDDAEVMTKVRTRTMEGLGLAVREGKLPEGLEFMADFVRLWEDKGVDVLFRGAPHLLVASSPKSGPCPDVDCHIAMTNFELLAASMGLGALWDGLFKWALTMILPDLMKDLGIPEDHKVGYAMVFGKPAVKYHRTVQRSDAKVNRVTAI</sequence>
<feature type="domain" description="4Fe-4S ferredoxin-type" evidence="6">
    <location>
        <begin position="2"/>
        <end position="31"/>
    </location>
</feature>
<keyword evidence="5" id="KW-0411">Iron-sulfur</keyword>
<evidence type="ECO:0000256" key="1">
    <source>
        <dbReference type="ARBA" id="ARBA00007118"/>
    </source>
</evidence>
<dbReference type="Gene3D" id="3.30.70.20">
    <property type="match status" value="1"/>
</dbReference>
<dbReference type="Pfam" id="PF00881">
    <property type="entry name" value="Nitroreductase"/>
    <property type="match status" value="1"/>
</dbReference>
<keyword evidence="8" id="KW-1185">Reference proteome</keyword>
<dbReference type="CDD" id="cd02143">
    <property type="entry name" value="nitroreductase_FeS-like"/>
    <property type="match status" value="1"/>
</dbReference>
<dbReference type="InterPro" id="IPR017900">
    <property type="entry name" value="4Fe4S_Fe_S_CS"/>
</dbReference>
<dbReference type="OrthoDB" id="368873at2"/>